<keyword evidence="13" id="KW-1185">Reference proteome</keyword>
<dbReference type="Pfam" id="PF00067">
    <property type="entry name" value="p450"/>
    <property type="match status" value="1"/>
</dbReference>
<protein>
    <submittedName>
        <fullName evidence="12">Cytochrome P450</fullName>
    </submittedName>
</protein>
<dbReference type="PROSITE" id="PS00086">
    <property type="entry name" value="CYTOCHROME_P450"/>
    <property type="match status" value="1"/>
</dbReference>
<comment type="similarity">
    <text evidence="3 10">Belongs to the cytochrome P450 family.</text>
</comment>
<evidence type="ECO:0000256" key="1">
    <source>
        <dbReference type="ARBA" id="ARBA00001971"/>
    </source>
</evidence>
<dbReference type="EMBL" id="JAWWNJ010000010">
    <property type="protein sequence ID" value="KAK7046899.1"/>
    <property type="molecule type" value="Genomic_DNA"/>
</dbReference>
<evidence type="ECO:0000256" key="10">
    <source>
        <dbReference type="RuleBase" id="RU000461"/>
    </source>
</evidence>
<dbReference type="PANTHER" id="PTHR46300:SF7">
    <property type="entry name" value="P450, PUTATIVE (EUROFUNG)-RELATED"/>
    <property type="match status" value="1"/>
</dbReference>
<dbReference type="GO" id="GO:0005506">
    <property type="term" value="F:iron ion binding"/>
    <property type="evidence" value="ECO:0007669"/>
    <property type="project" value="InterPro"/>
</dbReference>
<dbReference type="PRINTS" id="PR00463">
    <property type="entry name" value="EP450I"/>
</dbReference>
<dbReference type="InterPro" id="IPR050364">
    <property type="entry name" value="Cytochrome_P450_fung"/>
</dbReference>
<evidence type="ECO:0000256" key="11">
    <source>
        <dbReference type="SAM" id="Phobius"/>
    </source>
</evidence>
<comment type="caution">
    <text evidence="12">The sequence shown here is derived from an EMBL/GenBank/DDBJ whole genome shotgun (WGS) entry which is preliminary data.</text>
</comment>
<reference evidence="12 13" key="1">
    <citation type="journal article" date="2024" name="J Genomics">
        <title>Draft genome sequencing and assembly of Favolaschia claudopus CIRM-BRFM 2984 isolated from oak limbs.</title>
        <authorList>
            <person name="Navarro D."/>
            <person name="Drula E."/>
            <person name="Chaduli D."/>
            <person name="Cazenave R."/>
            <person name="Ahrendt S."/>
            <person name="Wang J."/>
            <person name="Lipzen A."/>
            <person name="Daum C."/>
            <person name="Barry K."/>
            <person name="Grigoriev I.V."/>
            <person name="Favel A."/>
            <person name="Rosso M.N."/>
            <person name="Martin F."/>
        </authorList>
    </citation>
    <scope>NUCLEOTIDE SEQUENCE [LARGE SCALE GENOMIC DNA]</scope>
    <source>
        <strain evidence="12 13">CIRM-BRFM 2984</strain>
    </source>
</reference>
<evidence type="ECO:0000313" key="13">
    <source>
        <dbReference type="Proteomes" id="UP001362999"/>
    </source>
</evidence>
<comment type="pathway">
    <text evidence="2">Secondary metabolite biosynthesis.</text>
</comment>
<evidence type="ECO:0000256" key="3">
    <source>
        <dbReference type="ARBA" id="ARBA00010617"/>
    </source>
</evidence>
<gene>
    <name evidence="12" type="ORF">R3P38DRAFT_88791</name>
</gene>
<dbReference type="GO" id="GO:0016705">
    <property type="term" value="F:oxidoreductase activity, acting on paired donors, with incorporation or reduction of molecular oxygen"/>
    <property type="evidence" value="ECO:0007669"/>
    <property type="project" value="InterPro"/>
</dbReference>
<evidence type="ECO:0000256" key="4">
    <source>
        <dbReference type="ARBA" id="ARBA00022617"/>
    </source>
</evidence>
<dbReference type="InterPro" id="IPR001128">
    <property type="entry name" value="Cyt_P450"/>
</dbReference>
<dbReference type="PANTHER" id="PTHR46300">
    <property type="entry name" value="P450, PUTATIVE (EUROFUNG)-RELATED-RELATED"/>
    <property type="match status" value="1"/>
</dbReference>
<dbReference type="InterPro" id="IPR002401">
    <property type="entry name" value="Cyt_P450_E_grp-I"/>
</dbReference>
<evidence type="ECO:0000256" key="7">
    <source>
        <dbReference type="ARBA" id="ARBA00023004"/>
    </source>
</evidence>
<keyword evidence="7 9" id="KW-0408">Iron</keyword>
<dbReference type="CDD" id="cd11065">
    <property type="entry name" value="CYP64-like"/>
    <property type="match status" value="1"/>
</dbReference>
<evidence type="ECO:0000313" key="12">
    <source>
        <dbReference type="EMBL" id="KAK7046899.1"/>
    </source>
</evidence>
<keyword evidence="11" id="KW-0472">Membrane</keyword>
<dbReference type="GO" id="GO:0004497">
    <property type="term" value="F:monooxygenase activity"/>
    <property type="evidence" value="ECO:0007669"/>
    <property type="project" value="UniProtKB-KW"/>
</dbReference>
<keyword evidence="6 10" id="KW-0560">Oxidoreductase</keyword>
<dbReference type="InterPro" id="IPR036396">
    <property type="entry name" value="Cyt_P450_sf"/>
</dbReference>
<dbReference type="InterPro" id="IPR017972">
    <property type="entry name" value="Cyt_P450_CS"/>
</dbReference>
<evidence type="ECO:0000256" key="6">
    <source>
        <dbReference type="ARBA" id="ARBA00023002"/>
    </source>
</evidence>
<keyword evidence="5 9" id="KW-0479">Metal-binding</keyword>
<dbReference type="GO" id="GO:0020037">
    <property type="term" value="F:heme binding"/>
    <property type="evidence" value="ECO:0007669"/>
    <property type="project" value="InterPro"/>
</dbReference>
<accession>A0AAW0D638</accession>
<dbReference type="SUPFAM" id="SSF48264">
    <property type="entry name" value="Cytochrome P450"/>
    <property type="match status" value="1"/>
</dbReference>
<keyword evidence="4 9" id="KW-0349">Heme</keyword>
<feature type="transmembrane region" description="Helical" evidence="11">
    <location>
        <begin position="7"/>
        <end position="23"/>
    </location>
</feature>
<sequence>MLLDEKTIIFAAGAVALAALYFLCLKSDNPPLPPGPRGVPVLGNAADLPRSHAWLKFTEWASTYGPIVHLRILGKHIIILNDVNYAIDMLDKKSRIYSNRPNLVMGGDMVGWDEGPALIQFGKKWIEYRRLMAQFLGTRSKIETAYSDVIEKTTHSFLHGLLQSPKKWKGHGYRFAGAIVLKIAYGYEARDHDDPLVKLVDDAMDQFSELTGTNAFAVDTFPFLRYVPQWFPGTEWKQKVEPYRTTLQTMLDAPFAWIKEQMERGSSMSCFVSDLLETNECLSHDEERTVKWAAAGIYSGGAETTAAVVETFFLAIILQPDAQRKAQTEIDTVLGYGTVPRLTDRSRLPYMDGLFSEILRVYSIGPTGLPHVAAENDVHNGYFIPKDSIIVTNNWLFYRDPNTYADPETFRPERFVETTMHIKEKDPRDILFGYGRRACPGIHLADAALWLSFTSVLAFFDIRAPMKDGRPVFPSGKFSDGSISRPQSFECEITPREGASEVIRRVVEG</sequence>
<name>A0AAW0D638_9AGAR</name>
<dbReference type="Proteomes" id="UP001362999">
    <property type="component" value="Unassembled WGS sequence"/>
</dbReference>
<evidence type="ECO:0000256" key="2">
    <source>
        <dbReference type="ARBA" id="ARBA00005179"/>
    </source>
</evidence>
<feature type="binding site" description="axial binding residue" evidence="9">
    <location>
        <position position="439"/>
    </location>
    <ligand>
        <name>heme</name>
        <dbReference type="ChEBI" id="CHEBI:30413"/>
    </ligand>
    <ligandPart>
        <name>Fe</name>
        <dbReference type="ChEBI" id="CHEBI:18248"/>
    </ligandPart>
</feature>
<proteinExistence type="inferred from homology"/>
<keyword evidence="8 10" id="KW-0503">Monooxygenase</keyword>
<evidence type="ECO:0000256" key="9">
    <source>
        <dbReference type="PIRSR" id="PIRSR602401-1"/>
    </source>
</evidence>
<evidence type="ECO:0000256" key="8">
    <source>
        <dbReference type="ARBA" id="ARBA00023033"/>
    </source>
</evidence>
<dbReference type="AlphaFoldDB" id="A0AAW0D638"/>
<organism evidence="12 13">
    <name type="scientific">Favolaschia claudopus</name>
    <dbReference type="NCBI Taxonomy" id="2862362"/>
    <lineage>
        <taxon>Eukaryota</taxon>
        <taxon>Fungi</taxon>
        <taxon>Dikarya</taxon>
        <taxon>Basidiomycota</taxon>
        <taxon>Agaricomycotina</taxon>
        <taxon>Agaricomycetes</taxon>
        <taxon>Agaricomycetidae</taxon>
        <taxon>Agaricales</taxon>
        <taxon>Marasmiineae</taxon>
        <taxon>Mycenaceae</taxon>
        <taxon>Favolaschia</taxon>
    </lineage>
</organism>
<dbReference type="Gene3D" id="1.10.630.10">
    <property type="entry name" value="Cytochrome P450"/>
    <property type="match status" value="1"/>
</dbReference>
<keyword evidence="11" id="KW-0812">Transmembrane</keyword>
<comment type="cofactor">
    <cofactor evidence="1 9">
        <name>heme</name>
        <dbReference type="ChEBI" id="CHEBI:30413"/>
    </cofactor>
</comment>
<keyword evidence="11" id="KW-1133">Transmembrane helix</keyword>
<evidence type="ECO:0000256" key="5">
    <source>
        <dbReference type="ARBA" id="ARBA00022723"/>
    </source>
</evidence>